<gene>
    <name evidence="4" type="primary">BnaC03g26970D</name>
    <name evidence="3" type="ORF">DARMORV10_C03P32560.1</name>
    <name evidence="4" type="ORF">GSBRNA2T00015933001</name>
</gene>
<dbReference type="Gramene" id="CDY21500">
    <property type="protein sequence ID" value="CDY21500"/>
    <property type="gene ID" value="GSBRNA2T00015933001"/>
</dbReference>
<reference evidence="4" key="2">
    <citation type="submission" date="2014-06" db="EMBL/GenBank/DDBJ databases">
        <authorList>
            <person name="Genoscope - CEA"/>
        </authorList>
    </citation>
    <scope>NUCLEOTIDE SEQUENCE</scope>
</reference>
<protein>
    <submittedName>
        <fullName evidence="3">(rape) hypothetical protein</fullName>
    </submittedName>
    <submittedName>
        <fullName evidence="4">BnaC03g26970D protein</fullName>
    </submittedName>
</protein>
<dbReference type="PROSITE" id="PS50096">
    <property type="entry name" value="IQ"/>
    <property type="match status" value="1"/>
</dbReference>
<dbReference type="PaxDb" id="3708-A0A078G4X1"/>
<reference evidence="3" key="3">
    <citation type="submission" date="2021-01" db="EMBL/GenBank/DDBJ databases">
        <authorList>
            <consortium name="Genoscope - CEA"/>
            <person name="William W."/>
        </authorList>
    </citation>
    <scope>NUCLEOTIDE SEQUENCE</scope>
</reference>
<evidence type="ECO:0000256" key="2">
    <source>
        <dbReference type="ARBA" id="ARBA00024341"/>
    </source>
</evidence>
<reference evidence="4 5" key="1">
    <citation type="journal article" date="2014" name="Science">
        <title>Plant genetics. Early allopolyploid evolution in the post-Neolithic Brassica napus oilseed genome.</title>
        <authorList>
            <person name="Chalhoub B."/>
            <person name="Denoeud F."/>
            <person name="Liu S."/>
            <person name="Parkin I.A."/>
            <person name="Tang H."/>
            <person name="Wang X."/>
            <person name="Chiquet J."/>
            <person name="Belcram H."/>
            <person name="Tong C."/>
            <person name="Samans B."/>
            <person name="Correa M."/>
            <person name="Da Silva C."/>
            <person name="Just J."/>
            <person name="Falentin C."/>
            <person name="Koh C.S."/>
            <person name="Le Clainche I."/>
            <person name="Bernard M."/>
            <person name="Bento P."/>
            <person name="Noel B."/>
            <person name="Labadie K."/>
            <person name="Alberti A."/>
            <person name="Charles M."/>
            <person name="Arnaud D."/>
            <person name="Guo H."/>
            <person name="Daviaud C."/>
            <person name="Alamery S."/>
            <person name="Jabbari K."/>
            <person name="Zhao M."/>
            <person name="Edger P.P."/>
            <person name="Chelaifa H."/>
            <person name="Tack D."/>
            <person name="Lassalle G."/>
            <person name="Mestiri I."/>
            <person name="Schnel N."/>
            <person name="Le Paslier M.C."/>
            <person name="Fan G."/>
            <person name="Renault V."/>
            <person name="Bayer P.E."/>
            <person name="Golicz A.A."/>
            <person name="Manoli S."/>
            <person name="Lee T.H."/>
            <person name="Thi V.H."/>
            <person name="Chalabi S."/>
            <person name="Hu Q."/>
            <person name="Fan C."/>
            <person name="Tollenaere R."/>
            <person name="Lu Y."/>
            <person name="Battail C."/>
            <person name="Shen J."/>
            <person name="Sidebottom C.H."/>
            <person name="Wang X."/>
            <person name="Canaguier A."/>
            <person name="Chauveau A."/>
            <person name="Berard A."/>
            <person name="Deniot G."/>
            <person name="Guan M."/>
            <person name="Liu Z."/>
            <person name="Sun F."/>
            <person name="Lim Y.P."/>
            <person name="Lyons E."/>
            <person name="Town C.D."/>
            <person name="Bancroft I."/>
            <person name="Wang X."/>
            <person name="Meng J."/>
            <person name="Ma J."/>
            <person name="Pires J.C."/>
            <person name="King G.J."/>
            <person name="Brunel D."/>
            <person name="Delourme R."/>
            <person name="Renard M."/>
            <person name="Aury J.M."/>
            <person name="Adams K.L."/>
            <person name="Batley J."/>
            <person name="Snowdon R.J."/>
            <person name="Tost J."/>
            <person name="Edwards D."/>
            <person name="Zhou Y."/>
            <person name="Hua W."/>
            <person name="Sharpe A.G."/>
            <person name="Paterson A.H."/>
            <person name="Guan C."/>
            <person name="Wincker P."/>
        </authorList>
    </citation>
    <scope>NUCLEOTIDE SEQUENCE [LARGE SCALE GENOMIC DNA]</scope>
    <source>
        <strain evidence="5">cv. Darmor-bzh</strain>
    </source>
</reference>
<dbReference type="Proteomes" id="UP000028999">
    <property type="component" value="Unassembled WGS sequence"/>
</dbReference>
<keyword evidence="1" id="KW-0112">Calmodulin-binding</keyword>
<sequence length="127" mass="14729">MCVLNPVLGNPGWKWVTRALQRALRALKGIVRLQALVRGRQVRKHASVTLRCMQALARVQAREGWCDRKGTVDDIKTKLQQRQEGQFLAQNNSISYLKSQKPRFQFRKSSPVLDPFYINSYEAERMK</sequence>
<dbReference type="PANTHER" id="PTHR32295:SF95">
    <property type="entry name" value="PROTEIN IQ-DOMAIN 6"/>
    <property type="match status" value="1"/>
</dbReference>
<evidence type="ECO:0000256" key="1">
    <source>
        <dbReference type="ARBA" id="ARBA00022860"/>
    </source>
</evidence>
<name>A0A078G4X1_BRANA</name>
<dbReference type="Proteomes" id="UP001295469">
    <property type="component" value="Chromosome C03"/>
</dbReference>
<accession>A0A078G4X1</accession>
<evidence type="ECO:0000313" key="3">
    <source>
        <dbReference type="EMBL" id="CAF1701817.1"/>
    </source>
</evidence>
<dbReference type="GO" id="GO:0005516">
    <property type="term" value="F:calmodulin binding"/>
    <property type="evidence" value="ECO:0007669"/>
    <property type="project" value="UniProtKB-KW"/>
</dbReference>
<dbReference type="EMBL" id="LK032121">
    <property type="protein sequence ID" value="CDY21500.1"/>
    <property type="molecule type" value="Genomic_DNA"/>
</dbReference>
<keyword evidence="5" id="KW-1185">Reference proteome</keyword>
<proteinExistence type="inferred from homology"/>
<dbReference type="EMBL" id="HG994367">
    <property type="protein sequence ID" value="CAF1701817.1"/>
    <property type="molecule type" value="Genomic_DNA"/>
</dbReference>
<evidence type="ECO:0000313" key="4">
    <source>
        <dbReference type="EMBL" id="CDY21500.1"/>
    </source>
</evidence>
<dbReference type="STRING" id="3708.A0A078G4X1"/>
<dbReference type="AlphaFoldDB" id="A0A078G4X1"/>
<dbReference type="PANTHER" id="PTHR32295">
    <property type="entry name" value="IQ-DOMAIN 5-RELATED"/>
    <property type="match status" value="1"/>
</dbReference>
<comment type="similarity">
    <text evidence="2">Belongs to the IQD family.</text>
</comment>
<evidence type="ECO:0000313" key="5">
    <source>
        <dbReference type="Proteomes" id="UP000028999"/>
    </source>
</evidence>
<organism evidence="4 5">
    <name type="scientific">Brassica napus</name>
    <name type="common">Rape</name>
    <dbReference type="NCBI Taxonomy" id="3708"/>
    <lineage>
        <taxon>Eukaryota</taxon>
        <taxon>Viridiplantae</taxon>
        <taxon>Streptophyta</taxon>
        <taxon>Embryophyta</taxon>
        <taxon>Tracheophyta</taxon>
        <taxon>Spermatophyta</taxon>
        <taxon>Magnoliopsida</taxon>
        <taxon>eudicotyledons</taxon>
        <taxon>Gunneridae</taxon>
        <taxon>Pentapetalae</taxon>
        <taxon>rosids</taxon>
        <taxon>malvids</taxon>
        <taxon>Brassicales</taxon>
        <taxon>Brassicaceae</taxon>
        <taxon>Brassiceae</taxon>
        <taxon>Brassica</taxon>
    </lineage>
</organism>